<dbReference type="NCBIfam" id="NF000940">
    <property type="entry name" value="PRK00094.1-2"/>
    <property type="match status" value="1"/>
</dbReference>
<feature type="binding site" evidence="3">
    <location>
        <position position="142"/>
    </location>
    <ligand>
        <name>NADPH</name>
        <dbReference type="ChEBI" id="CHEBI:57783"/>
    </ligand>
</feature>
<feature type="binding site" evidence="3">
    <location>
        <position position="193"/>
    </location>
    <ligand>
        <name>sn-glycerol 3-phosphate</name>
        <dbReference type="ChEBI" id="CHEBI:57597"/>
    </ligand>
</feature>
<gene>
    <name evidence="3" type="primary">gpsA</name>
    <name evidence="7" type="ORF">NEF87_000905</name>
</gene>
<evidence type="ECO:0000256" key="3">
    <source>
        <dbReference type="HAMAP-Rule" id="MF_00394"/>
    </source>
</evidence>
<dbReference type="SUPFAM" id="SSF51735">
    <property type="entry name" value="NAD(P)-binding Rossmann-fold domains"/>
    <property type="match status" value="1"/>
</dbReference>
<dbReference type="InterPro" id="IPR006168">
    <property type="entry name" value="G3P_DH_NAD-dep"/>
</dbReference>
<proteinExistence type="inferred from homology"/>
<dbReference type="Gene3D" id="3.40.50.720">
    <property type="entry name" value="NAD(P)-binding Rossmann-like Domain"/>
    <property type="match status" value="1"/>
</dbReference>
<feature type="binding site" evidence="3">
    <location>
        <position position="138"/>
    </location>
    <ligand>
        <name>sn-glycerol 3-phosphate</name>
        <dbReference type="ChEBI" id="CHEBI:57597"/>
    </ligand>
</feature>
<dbReference type="Proteomes" id="UP001208689">
    <property type="component" value="Chromosome"/>
</dbReference>
<dbReference type="GO" id="GO:0047952">
    <property type="term" value="F:glycerol-3-phosphate dehydrogenase [NAD(P)+] activity"/>
    <property type="evidence" value="ECO:0007669"/>
    <property type="project" value="UniProtKB-EC"/>
</dbReference>
<dbReference type="Pfam" id="PF07479">
    <property type="entry name" value="NAD_Gly3P_dh_C"/>
    <property type="match status" value="1"/>
</dbReference>
<comment type="subcellular location">
    <subcellularLocation>
        <location evidence="3">Cytoplasm</location>
    </subcellularLocation>
</comment>
<keyword evidence="3 4" id="KW-0520">NAD</keyword>
<dbReference type="EC" id="1.1.1.94" evidence="3"/>
<evidence type="ECO:0000313" key="8">
    <source>
        <dbReference type="Proteomes" id="UP001208689"/>
    </source>
</evidence>
<dbReference type="InterPro" id="IPR036291">
    <property type="entry name" value="NAD(P)-bd_dom_sf"/>
</dbReference>
<keyword evidence="2 3" id="KW-0560">Oxidoreductase</keyword>
<dbReference type="InterPro" id="IPR013328">
    <property type="entry name" value="6PGD_dom2"/>
</dbReference>
<feature type="binding site" evidence="3">
    <location>
        <position position="284"/>
    </location>
    <ligand>
        <name>NADPH</name>
        <dbReference type="ChEBI" id="CHEBI:57783"/>
    </ligand>
</feature>
<dbReference type="InterPro" id="IPR008927">
    <property type="entry name" value="6-PGluconate_DH-like_C_sf"/>
</dbReference>
<comment type="function">
    <text evidence="3">Catalyzes the reduction of the glycolytic intermediate dihydroxyacetone phosphate (DHAP) to sn-glycerol 3-phosphate (G3P).</text>
</comment>
<comment type="catalytic activity">
    <reaction evidence="3">
        <text>sn-glycerol 3-phosphate + NADP(+) = dihydroxyacetone phosphate + NADPH + H(+)</text>
        <dbReference type="Rhea" id="RHEA:11096"/>
        <dbReference type="ChEBI" id="CHEBI:15378"/>
        <dbReference type="ChEBI" id="CHEBI:57597"/>
        <dbReference type="ChEBI" id="CHEBI:57642"/>
        <dbReference type="ChEBI" id="CHEBI:57783"/>
        <dbReference type="ChEBI" id="CHEBI:58349"/>
        <dbReference type="EC" id="1.1.1.94"/>
    </reaction>
</comment>
<dbReference type="PIRSF" id="PIRSF000114">
    <property type="entry name" value="Glycerol-3-P_dh"/>
    <property type="match status" value="1"/>
</dbReference>
<feature type="binding site" evidence="3">
    <location>
        <position position="13"/>
    </location>
    <ligand>
        <name>NADPH</name>
        <dbReference type="ChEBI" id="CHEBI:57783"/>
    </ligand>
</feature>
<dbReference type="PROSITE" id="PS00957">
    <property type="entry name" value="NAD_G3PDH"/>
    <property type="match status" value="1"/>
</dbReference>
<evidence type="ECO:0000256" key="2">
    <source>
        <dbReference type="ARBA" id="ARBA00023002"/>
    </source>
</evidence>
<dbReference type="InterPro" id="IPR006109">
    <property type="entry name" value="G3P_DH_NAD-dep_C"/>
</dbReference>
<dbReference type="PANTHER" id="PTHR11728:SF1">
    <property type="entry name" value="GLYCEROL-3-PHOSPHATE DEHYDROGENASE [NAD(+)] 2, CHLOROPLASTIC"/>
    <property type="match status" value="1"/>
</dbReference>
<keyword evidence="3" id="KW-0547">Nucleotide-binding</keyword>
<feature type="domain" description="Glycerol-3-phosphate dehydrogenase NAD-dependent C-terminal" evidence="6">
    <location>
        <begin position="182"/>
        <end position="323"/>
    </location>
</feature>
<keyword evidence="3" id="KW-0521">NADP</keyword>
<feature type="binding site" evidence="3">
    <location>
        <position position="258"/>
    </location>
    <ligand>
        <name>sn-glycerol 3-phosphate</name>
        <dbReference type="ChEBI" id="CHEBI:57597"/>
    </ligand>
</feature>
<dbReference type="InterPro" id="IPR011128">
    <property type="entry name" value="G3P_DH_NAD-dep_N"/>
</dbReference>
<feature type="binding site" evidence="3">
    <location>
        <position position="246"/>
    </location>
    <ligand>
        <name>sn-glycerol 3-phosphate</name>
        <dbReference type="ChEBI" id="CHEBI:57597"/>
    </ligand>
</feature>
<feature type="binding site" evidence="3">
    <location>
        <position position="256"/>
    </location>
    <ligand>
        <name>sn-glycerol 3-phosphate</name>
        <dbReference type="ChEBI" id="CHEBI:57597"/>
    </ligand>
</feature>
<dbReference type="PRINTS" id="PR00077">
    <property type="entry name" value="GPDHDRGNASE"/>
</dbReference>
<keyword evidence="3" id="KW-0963">Cytoplasm</keyword>
<comment type="similarity">
    <text evidence="1 3 4">Belongs to the NAD-dependent glycerol-3-phosphate dehydrogenase family.</text>
</comment>
<sequence length="330" mass="36247">MVPEISVIGAGGWGTTLGNLLATKGFLVKIWSFEQETVDNINNFHENKQFLPSIHLSSNLVAFSKFEEVIPNAEILVFAVPSSHVRKIAEQISPFFKNDQKYKLVSVSKGLEYTTFKLMSEVLREVLPSNVKVAALSGPNLSSEVAHMQPTATVIASIHEEILPELVDLFHTEYFKPYAITDERGIEICGAVKNITAIAVGFCDGLNLGNNSKGSIMTLGLHEMNRIGKHFGCTRGTFFGIAGIGDLIATCSSKLSRNHFYGEEIARGKTLDQISDEMHGMVAEGVWAAESIYQFAQENGIDLPLTTQVYKVLHEGKLMEKAIKDLLALI</sequence>
<dbReference type="Pfam" id="PF01210">
    <property type="entry name" value="NAD_Gly3P_dh_N"/>
    <property type="match status" value="1"/>
</dbReference>
<feature type="binding site" evidence="3">
    <location>
        <position position="257"/>
    </location>
    <ligand>
        <name>sn-glycerol 3-phosphate</name>
        <dbReference type="ChEBI" id="CHEBI:57597"/>
    </ligand>
</feature>
<feature type="binding site" evidence="3">
    <location>
        <position position="257"/>
    </location>
    <ligand>
        <name>NADPH</name>
        <dbReference type="ChEBI" id="CHEBI:57783"/>
    </ligand>
</feature>
<dbReference type="SUPFAM" id="SSF48179">
    <property type="entry name" value="6-phosphogluconate dehydrogenase C-terminal domain-like"/>
    <property type="match status" value="1"/>
</dbReference>
<feature type="binding site" evidence="3">
    <location>
        <position position="109"/>
    </location>
    <ligand>
        <name>sn-glycerol 3-phosphate</name>
        <dbReference type="ChEBI" id="CHEBI:57597"/>
    </ligand>
</feature>
<comment type="caution">
    <text evidence="3">Lacks conserved residue(s) required for the propagation of feature annotation.</text>
</comment>
<feature type="domain" description="Glycerol-3-phosphate dehydrogenase NAD-dependent N-terminal" evidence="5">
    <location>
        <begin position="4"/>
        <end position="161"/>
    </location>
</feature>
<feature type="binding site" evidence="3">
    <location>
        <position position="109"/>
    </location>
    <ligand>
        <name>NADPH</name>
        <dbReference type="ChEBI" id="CHEBI:57783"/>
    </ligand>
</feature>
<dbReference type="HAMAP" id="MF_00394">
    <property type="entry name" value="NAD_Glyc3P_dehydrog"/>
    <property type="match status" value="1"/>
</dbReference>
<evidence type="ECO:0000313" key="7">
    <source>
        <dbReference type="EMBL" id="UYP44620.1"/>
    </source>
</evidence>
<evidence type="ECO:0000259" key="5">
    <source>
        <dbReference type="Pfam" id="PF01210"/>
    </source>
</evidence>
<protein>
    <recommendedName>
        <fullName evidence="3">Glycerol-3-phosphate dehydrogenase [NAD(P)+]</fullName>
        <ecNumber evidence="3">1.1.1.94</ecNumber>
    </recommendedName>
    <alternativeName>
        <fullName evidence="3">NAD(P)(+)-dependent glycerol-3-phosphate dehydrogenase</fullName>
    </alternativeName>
    <alternativeName>
        <fullName evidence="3">NAD(P)H-dependent dihydroxyacetone-phosphate reductase</fullName>
    </alternativeName>
</protein>
<comment type="catalytic activity">
    <reaction evidence="3">
        <text>sn-glycerol 3-phosphate + NAD(+) = dihydroxyacetone phosphate + NADH + H(+)</text>
        <dbReference type="Rhea" id="RHEA:11092"/>
        <dbReference type="ChEBI" id="CHEBI:15378"/>
        <dbReference type="ChEBI" id="CHEBI:57540"/>
        <dbReference type="ChEBI" id="CHEBI:57597"/>
        <dbReference type="ChEBI" id="CHEBI:57642"/>
        <dbReference type="ChEBI" id="CHEBI:57945"/>
        <dbReference type="EC" id="1.1.1.94"/>
    </reaction>
</comment>
<name>A0ABY6HM83_9ARCH</name>
<feature type="active site" description="Proton acceptor" evidence="3">
    <location>
        <position position="193"/>
    </location>
</feature>
<dbReference type="EMBL" id="CP104013">
    <property type="protein sequence ID" value="UYP44620.1"/>
    <property type="molecule type" value="Genomic_DNA"/>
</dbReference>
<organism evidence="7 8">
    <name type="scientific">Candidatus Lokiarchaeum ossiferum</name>
    <dbReference type="NCBI Taxonomy" id="2951803"/>
    <lineage>
        <taxon>Archaea</taxon>
        <taxon>Promethearchaeati</taxon>
        <taxon>Promethearchaeota</taxon>
        <taxon>Promethearchaeia</taxon>
        <taxon>Promethearchaeales</taxon>
        <taxon>Promethearchaeaceae</taxon>
        <taxon>Candidatus Lokiarchaeum</taxon>
    </lineage>
</organism>
<keyword evidence="8" id="KW-1185">Reference proteome</keyword>
<evidence type="ECO:0000256" key="4">
    <source>
        <dbReference type="RuleBase" id="RU000437"/>
    </source>
</evidence>
<dbReference type="PANTHER" id="PTHR11728">
    <property type="entry name" value="GLYCEROL-3-PHOSPHATE DEHYDROGENASE"/>
    <property type="match status" value="1"/>
</dbReference>
<evidence type="ECO:0000256" key="1">
    <source>
        <dbReference type="ARBA" id="ARBA00011009"/>
    </source>
</evidence>
<dbReference type="NCBIfam" id="NF000942">
    <property type="entry name" value="PRK00094.1-4"/>
    <property type="match status" value="1"/>
</dbReference>
<accession>A0ABY6HM83</accession>
<reference evidence="7" key="1">
    <citation type="submission" date="2022-09" db="EMBL/GenBank/DDBJ databases">
        <title>Actin cytoskeleton and complex cell architecture in an #Asgard archaeon.</title>
        <authorList>
            <person name="Ponce Toledo R.I."/>
            <person name="Schleper C."/>
            <person name="Rodrigues Oliveira T."/>
            <person name="Wollweber F."/>
            <person name="Xu J."/>
            <person name="Rittmann S."/>
            <person name="Klingl A."/>
            <person name="Pilhofer M."/>
        </authorList>
    </citation>
    <scope>NUCLEOTIDE SEQUENCE</scope>
    <source>
        <strain evidence="7">B-35</strain>
    </source>
</reference>
<feature type="binding site" evidence="3">
    <location>
        <position position="282"/>
    </location>
    <ligand>
        <name>NADPH</name>
        <dbReference type="ChEBI" id="CHEBI:57783"/>
    </ligand>
</feature>
<dbReference type="Gene3D" id="1.10.1040.10">
    <property type="entry name" value="N-(1-d-carboxylethyl)-l-norvaline Dehydrogenase, domain 2"/>
    <property type="match status" value="1"/>
</dbReference>
<evidence type="ECO:0000259" key="6">
    <source>
        <dbReference type="Pfam" id="PF07479"/>
    </source>
</evidence>